<dbReference type="RefSeq" id="XP_028475190.1">
    <property type="nucleotide sequence ID" value="XM_028624118.1"/>
</dbReference>
<dbReference type="SMART" id="SM00458">
    <property type="entry name" value="RICIN"/>
    <property type="match status" value="1"/>
</dbReference>
<dbReference type="GeneID" id="39593359"/>
<evidence type="ECO:0000256" key="1">
    <source>
        <dbReference type="SAM" id="SignalP"/>
    </source>
</evidence>
<dbReference type="STRING" id="105984.A0A427XN30"/>
<evidence type="ECO:0000259" key="2">
    <source>
        <dbReference type="SMART" id="SM00458"/>
    </source>
</evidence>
<dbReference type="Pfam" id="PF00652">
    <property type="entry name" value="Ricin_B_lectin"/>
    <property type="match status" value="1"/>
</dbReference>
<keyword evidence="4" id="KW-1185">Reference proteome</keyword>
<dbReference type="InterPro" id="IPR035992">
    <property type="entry name" value="Ricin_B-like_lectins"/>
</dbReference>
<evidence type="ECO:0000313" key="3">
    <source>
        <dbReference type="EMBL" id="RSH80243.1"/>
    </source>
</evidence>
<dbReference type="Proteomes" id="UP000279236">
    <property type="component" value="Unassembled WGS sequence"/>
</dbReference>
<reference evidence="3 4" key="1">
    <citation type="submission" date="2018-11" db="EMBL/GenBank/DDBJ databases">
        <title>Genome sequence of Apiotrichum porosum DSM 27194.</title>
        <authorList>
            <person name="Aliyu H."/>
            <person name="Gorte O."/>
            <person name="Ochsenreither K."/>
        </authorList>
    </citation>
    <scope>NUCLEOTIDE SEQUENCE [LARGE SCALE GENOMIC DNA]</scope>
    <source>
        <strain evidence="3 4">DSM 27194</strain>
    </source>
</reference>
<name>A0A427XN30_9TREE</name>
<gene>
    <name evidence="3" type="ORF">EHS24_008816</name>
</gene>
<dbReference type="OrthoDB" id="6770063at2759"/>
<feature type="chain" id="PRO_5019345713" description="Ricin B lectin domain-containing protein" evidence="1">
    <location>
        <begin position="17"/>
        <end position="166"/>
    </location>
</feature>
<sequence>MKFFLVAVLYAALASAAFVRIHPNGNNNKCVGVVPNVHQHLRGVTIQTCNSSNPDQQWNINCGATYVYGGIGSIKFGDNPSYCMTGGEGLTHTWTGGGNGNGISFQYCAQGDIGQSWWYTDDDRIAIEGKGFCLDLTNGDLTDGNMLQLWQCSTGNTNQIWTTTKV</sequence>
<dbReference type="CDD" id="cd00161">
    <property type="entry name" value="beta-trefoil_Ricin-like"/>
    <property type="match status" value="1"/>
</dbReference>
<feature type="signal peptide" evidence="1">
    <location>
        <begin position="1"/>
        <end position="16"/>
    </location>
</feature>
<dbReference type="InterPro" id="IPR000772">
    <property type="entry name" value="Ricin_B_lectin"/>
</dbReference>
<dbReference type="AlphaFoldDB" id="A0A427XN30"/>
<dbReference type="EMBL" id="RSCE01000008">
    <property type="protein sequence ID" value="RSH80243.1"/>
    <property type="molecule type" value="Genomic_DNA"/>
</dbReference>
<organism evidence="3 4">
    <name type="scientific">Apiotrichum porosum</name>
    <dbReference type="NCBI Taxonomy" id="105984"/>
    <lineage>
        <taxon>Eukaryota</taxon>
        <taxon>Fungi</taxon>
        <taxon>Dikarya</taxon>
        <taxon>Basidiomycota</taxon>
        <taxon>Agaricomycotina</taxon>
        <taxon>Tremellomycetes</taxon>
        <taxon>Trichosporonales</taxon>
        <taxon>Trichosporonaceae</taxon>
        <taxon>Apiotrichum</taxon>
    </lineage>
</organism>
<keyword evidence="1" id="KW-0732">Signal</keyword>
<proteinExistence type="predicted"/>
<accession>A0A427XN30</accession>
<feature type="domain" description="Ricin B lectin" evidence="2">
    <location>
        <begin position="15"/>
        <end position="164"/>
    </location>
</feature>
<dbReference type="Gene3D" id="2.80.10.50">
    <property type="match status" value="1"/>
</dbReference>
<dbReference type="PROSITE" id="PS50231">
    <property type="entry name" value="RICIN_B_LECTIN"/>
    <property type="match status" value="1"/>
</dbReference>
<dbReference type="SUPFAM" id="SSF50370">
    <property type="entry name" value="Ricin B-like lectins"/>
    <property type="match status" value="1"/>
</dbReference>
<evidence type="ECO:0000313" key="4">
    <source>
        <dbReference type="Proteomes" id="UP000279236"/>
    </source>
</evidence>
<comment type="caution">
    <text evidence="3">The sequence shown here is derived from an EMBL/GenBank/DDBJ whole genome shotgun (WGS) entry which is preliminary data.</text>
</comment>
<protein>
    <recommendedName>
        <fullName evidence="2">Ricin B lectin domain-containing protein</fullName>
    </recommendedName>
</protein>